<dbReference type="EMBL" id="SWKV01000002">
    <property type="protein sequence ID" value="KAF3047527.1"/>
    <property type="molecule type" value="Genomic_DNA"/>
</dbReference>
<name>A0A9P4X181_9PLEO</name>
<evidence type="ECO:0000313" key="2">
    <source>
        <dbReference type="Proteomes" id="UP000758155"/>
    </source>
</evidence>
<keyword evidence="2" id="KW-1185">Reference proteome</keyword>
<dbReference type="AlphaFoldDB" id="A0A9P4X181"/>
<organism evidence="1 2">
    <name type="scientific">Didymella heteroderae</name>
    <dbReference type="NCBI Taxonomy" id="1769908"/>
    <lineage>
        <taxon>Eukaryota</taxon>
        <taxon>Fungi</taxon>
        <taxon>Dikarya</taxon>
        <taxon>Ascomycota</taxon>
        <taxon>Pezizomycotina</taxon>
        <taxon>Dothideomycetes</taxon>
        <taxon>Pleosporomycetidae</taxon>
        <taxon>Pleosporales</taxon>
        <taxon>Pleosporineae</taxon>
        <taxon>Didymellaceae</taxon>
        <taxon>Didymella</taxon>
    </lineage>
</organism>
<proteinExistence type="predicted"/>
<dbReference type="Proteomes" id="UP000758155">
    <property type="component" value="Unassembled WGS sequence"/>
</dbReference>
<evidence type="ECO:0000313" key="1">
    <source>
        <dbReference type="EMBL" id="KAF3047527.1"/>
    </source>
</evidence>
<accession>A0A9P4X181</accession>
<gene>
    <name evidence="1" type="ORF">E8E12_009931</name>
</gene>
<reference evidence="1" key="1">
    <citation type="submission" date="2019-04" db="EMBL/GenBank/DDBJ databases">
        <title>Sequencing of skin fungus with MAO and IRED activity.</title>
        <authorList>
            <person name="Marsaioli A.J."/>
            <person name="Bonatto J.M.C."/>
            <person name="Reis Junior O."/>
        </authorList>
    </citation>
    <scope>NUCLEOTIDE SEQUENCE</scope>
    <source>
        <strain evidence="1">28M1</strain>
    </source>
</reference>
<sequence length="65" mass="6843">MAPPSPSPTPVPATVGIGDFPYKWDEIATKLAFFAPAGTITLSGLRGPEPVLEQPFGTGIDIWAF</sequence>
<dbReference type="OrthoDB" id="3748652at2759"/>
<protein>
    <submittedName>
        <fullName evidence="1">Uncharacterized protein</fullName>
    </submittedName>
</protein>
<comment type="caution">
    <text evidence="1">The sequence shown here is derived from an EMBL/GenBank/DDBJ whole genome shotgun (WGS) entry which is preliminary data.</text>
</comment>